<dbReference type="Pfam" id="PF00440">
    <property type="entry name" value="TetR_N"/>
    <property type="match status" value="1"/>
</dbReference>
<dbReference type="InterPro" id="IPR001647">
    <property type="entry name" value="HTH_TetR"/>
</dbReference>
<dbReference type="SUPFAM" id="SSF48498">
    <property type="entry name" value="Tetracyclin repressor-like, C-terminal domain"/>
    <property type="match status" value="1"/>
</dbReference>
<name>U2RWT3_LEIAQ</name>
<feature type="non-terminal residue" evidence="4">
    <location>
        <position position="1"/>
    </location>
</feature>
<evidence type="ECO:0000313" key="4">
    <source>
        <dbReference type="EMBL" id="ERK72969.1"/>
    </source>
</evidence>
<evidence type="ECO:0000256" key="2">
    <source>
        <dbReference type="PROSITE-ProRule" id="PRU00335"/>
    </source>
</evidence>
<proteinExistence type="predicted"/>
<dbReference type="EMBL" id="AWVQ01000065">
    <property type="protein sequence ID" value="ERK72969.1"/>
    <property type="molecule type" value="Genomic_DNA"/>
</dbReference>
<dbReference type="Pfam" id="PF17920">
    <property type="entry name" value="TetR_C_16"/>
    <property type="match status" value="1"/>
</dbReference>
<comment type="caution">
    <text evidence="4">The sequence shown here is derived from an EMBL/GenBank/DDBJ whole genome shotgun (WGS) entry which is preliminary data.</text>
</comment>
<dbReference type="Gene3D" id="1.10.10.60">
    <property type="entry name" value="Homeodomain-like"/>
    <property type="match status" value="1"/>
</dbReference>
<dbReference type="InterPro" id="IPR036271">
    <property type="entry name" value="Tet_transcr_reg_TetR-rel_C_sf"/>
</dbReference>
<dbReference type="RefSeq" id="WP_021764538.1">
    <property type="nucleotide sequence ID" value="NZ_KI272503.1"/>
</dbReference>
<dbReference type="PANTHER" id="PTHR30055:SF235">
    <property type="entry name" value="TRANSCRIPTIONAL REGULATORY PROTEIN"/>
    <property type="match status" value="1"/>
</dbReference>
<dbReference type="PATRIC" id="fig|1358026.3.peg.565"/>
<dbReference type="Proteomes" id="UP000016605">
    <property type="component" value="Unassembled WGS sequence"/>
</dbReference>
<sequence length="190" mass="19877">TRAAVLAAASSRFASDGFAATTIRRVAADAGVDPSQVMQFFGSKDDLFAAAMSVPSSALRRFDTAFEGPDEHLGERVVRAFLEAWEGPADESEPLMAMLRGAIVNEQASTQLRDFIQARLVHGARHGRDGVALRAGLAAAMLVGIITSRRIIGVPTVADADHEQLVATVGPAIQLILMPGPSAGPAHPPA</sequence>
<dbReference type="HOGENOM" id="CLU_069356_10_0_11"/>
<dbReference type="OrthoDB" id="3210235at2"/>
<reference evidence="4 5" key="1">
    <citation type="submission" date="2013-08" db="EMBL/GenBank/DDBJ databases">
        <authorList>
            <person name="Weinstock G."/>
            <person name="Sodergren E."/>
            <person name="Wylie T."/>
            <person name="Fulton L."/>
            <person name="Fulton R."/>
            <person name="Fronick C."/>
            <person name="O'Laughlin M."/>
            <person name="Godfrey J."/>
            <person name="Miner T."/>
            <person name="Herter B."/>
            <person name="Appelbaum E."/>
            <person name="Cordes M."/>
            <person name="Lek S."/>
            <person name="Wollam A."/>
            <person name="Pepin K.H."/>
            <person name="Palsikar V.B."/>
            <person name="Mitreva M."/>
            <person name="Wilson R.K."/>
        </authorList>
    </citation>
    <scope>NUCLEOTIDE SEQUENCE [LARGE SCALE GENOMIC DNA]</scope>
    <source>
        <strain evidence="4 5">ATCC 14665</strain>
    </source>
</reference>
<gene>
    <name evidence="4" type="ORF">N136_00655</name>
</gene>
<organism evidence="4 5">
    <name type="scientific">Leifsonia aquatica ATCC 14665</name>
    <dbReference type="NCBI Taxonomy" id="1358026"/>
    <lineage>
        <taxon>Bacteria</taxon>
        <taxon>Bacillati</taxon>
        <taxon>Actinomycetota</taxon>
        <taxon>Actinomycetes</taxon>
        <taxon>Micrococcales</taxon>
        <taxon>Microbacteriaceae</taxon>
        <taxon>Leifsonia</taxon>
    </lineage>
</organism>
<dbReference type="PRINTS" id="PR00455">
    <property type="entry name" value="HTHTETR"/>
</dbReference>
<dbReference type="PANTHER" id="PTHR30055">
    <property type="entry name" value="HTH-TYPE TRANSCRIPTIONAL REGULATOR RUTR"/>
    <property type="match status" value="1"/>
</dbReference>
<feature type="DNA-binding region" description="H-T-H motif" evidence="2">
    <location>
        <begin position="22"/>
        <end position="41"/>
    </location>
</feature>
<dbReference type="InterPro" id="IPR009057">
    <property type="entry name" value="Homeodomain-like_sf"/>
</dbReference>
<dbReference type="PROSITE" id="PS50977">
    <property type="entry name" value="HTH_TETR_2"/>
    <property type="match status" value="1"/>
</dbReference>
<dbReference type="SUPFAM" id="SSF46689">
    <property type="entry name" value="Homeodomain-like"/>
    <property type="match status" value="1"/>
</dbReference>
<dbReference type="AlphaFoldDB" id="U2RWT3"/>
<dbReference type="InterPro" id="IPR050109">
    <property type="entry name" value="HTH-type_TetR-like_transc_reg"/>
</dbReference>
<keyword evidence="1 2" id="KW-0238">DNA-binding</keyword>
<evidence type="ECO:0000313" key="5">
    <source>
        <dbReference type="Proteomes" id="UP000016605"/>
    </source>
</evidence>
<evidence type="ECO:0000256" key="1">
    <source>
        <dbReference type="ARBA" id="ARBA00023125"/>
    </source>
</evidence>
<accession>U2RWT3</accession>
<evidence type="ECO:0000259" key="3">
    <source>
        <dbReference type="PROSITE" id="PS50977"/>
    </source>
</evidence>
<protein>
    <submittedName>
        <fullName evidence="4">Transcriptional regulator, TetR family</fullName>
    </submittedName>
</protein>
<dbReference type="Gene3D" id="1.10.357.10">
    <property type="entry name" value="Tetracycline Repressor, domain 2"/>
    <property type="match status" value="1"/>
</dbReference>
<feature type="domain" description="HTH tetR-type" evidence="3">
    <location>
        <begin position="1"/>
        <end position="59"/>
    </location>
</feature>
<dbReference type="InterPro" id="IPR041678">
    <property type="entry name" value="TetR_C_16"/>
</dbReference>
<dbReference type="GO" id="GO:0003700">
    <property type="term" value="F:DNA-binding transcription factor activity"/>
    <property type="evidence" value="ECO:0007669"/>
    <property type="project" value="TreeGrafter"/>
</dbReference>
<dbReference type="GO" id="GO:0000976">
    <property type="term" value="F:transcription cis-regulatory region binding"/>
    <property type="evidence" value="ECO:0007669"/>
    <property type="project" value="TreeGrafter"/>
</dbReference>